<feature type="region of interest" description="Disordered" evidence="1">
    <location>
        <begin position="292"/>
        <end position="323"/>
    </location>
</feature>
<name>H2ETF1_CRAPL</name>
<dbReference type="PANTHER" id="PTHR33836">
    <property type="entry name" value="LOW-TEMPERATURE-INDUCED 65 KDA PROTEIN-RELATED"/>
    <property type="match status" value="1"/>
</dbReference>
<feature type="region of interest" description="Disordered" evidence="1">
    <location>
        <begin position="356"/>
        <end position="379"/>
    </location>
</feature>
<evidence type="ECO:0000313" key="4">
    <source>
        <dbReference type="EMBL" id="AEX92028.1"/>
    </source>
</evidence>
<sequence>MESQLHRPTEQEMMEGQTADHGEKKSMLAKVKEKAKKLKGSINKKHGSSQDDDADYDEEINTSPAVHGAPGMNPPPTQGGEYGGLSERDVNIPHPLASTEANLDKPADVQVPPPVPEATPEVSDKGLTEDLGSTAGQGAKESDVDPLTRGLKGVNYGGDDSNPLAGQEHQAISDEPKSFPGQENDLPQSHPSSEDEPKKFDAANDQPQSMPQDTITGKISSVPAVIVDKAAAAKNVVASKLGYGGNQAQQPADAGATQQKKPLTETAAEYKNMVAEKLTPVYEKVAGAGSTVTSKVWGSGGTTAGEQAQGGEGTVDGGAAAPNKGVFTKDYLSEKLKPGDEDKALSQAIMEKLQLSKKPAAGEGGAVDETKANESSPGVVGSIKGVVGSLIGGGNKINATESAAAANEQTQALGSGETAAAEAAKVEQ</sequence>
<dbReference type="GO" id="GO:0009737">
    <property type="term" value="P:response to abscisic acid"/>
    <property type="evidence" value="ECO:0007669"/>
    <property type="project" value="InterPro"/>
</dbReference>
<reference evidence="4" key="1">
    <citation type="journal article" date="2012" name="J. Exp. Bot.">
        <title>The lysine-rich motif of intrinsically disordered stress protein CDeT11-24 from Craterostigma plantagineum is responsible for phosphatidic acid binding and protection of enzymes from damaging effects caused by desiccation.</title>
        <authorList>
            <person name="Petersen J."/>
            <person name="Eriksson S.K."/>
            <person name="Harryson P."/>
            <person name="Pierog S."/>
            <person name="Colby T."/>
            <person name="Bartels D."/>
            <person name="Rohrig H."/>
        </authorList>
    </citation>
    <scope>NUCLEOTIDE SEQUENCE</scope>
</reference>
<dbReference type="InterPro" id="IPR012418">
    <property type="entry name" value="CAP160"/>
</dbReference>
<protein>
    <submittedName>
        <fullName evidence="4">CDeT11-24 isoform</fullName>
    </submittedName>
</protein>
<feature type="compositionally biased region" description="Polar residues" evidence="1">
    <location>
        <begin position="402"/>
        <end position="413"/>
    </location>
</feature>
<dbReference type="InterPro" id="IPR037491">
    <property type="entry name" value="LTI78/LTI65"/>
</dbReference>
<feature type="compositionally biased region" description="Polar residues" evidence="1">
    <location>
        <begin position="205"/>
        <end position="216"/>
    </location>
</feature>
<feature type="compositionally biased region" description="Gly residues" evidence="1">
    <location>
        <begin position="298"/>
        <end position="316"/>
    </location>
</feature>
<dbReference type="Pfam" id="PF23399">
    <property type="entry name" value="LTI65_PGEED"/>
    <property type="match status" value="1"/>
</dbReference>
<dbReference type="EMBL" id="JQ067608">
    <property type="protein sequence ID" value="AEX92028.1"/>
    <property type="molecule type" value="mRNA"/>
</dbReference>
<dbReference type="AlphaFoldDB" id="H2ETF1"/>
<evidence type="ECO:0000256" key="1">
    <source>
        <dbReference type="SAM" id="MobiDB-lite"/>
    </source>
</evidence>
<feature type="domain" description="LTI65/LTI78 N-terminal" evidence="3">
    <location>
        <begin position="21"/>
        <end position="70"/>
    </location>
</feature>
<feature type="compositionally biased region" description="Basic and acidic residues" evidence="1">
    <location>
        <begin position="192"/>
        <end position="202"/>
    </location>
</feature>
<feature type="compositionally biased region" description="Basic and acidic residues" evidence="1">
    <location>
        <begin position="18"/>
        <end position="32"/>
    </location>
</feature>
<feature type="compositionally biased region" description="Polar residues" evidence="1">
    <location>
        <begin position="246"/>
        <end position="261"/>
    </location>
</feature>
<evidence type="ECO:0000259" key="2">
    <source>
        <dbReference type="Pfam" id="PF23399"/>
    </source>
</evidence>
<dbReference type="Pfam" id="PF07918">
    <property type="entry name" value="CAP160"/>
    <property type="match status" value="1"/>
</dbReference>
<dbReference type="GO" id="GO:0006950">
    <property type="term" value="P:response to stress"/>
    <property type="evidence" value="ECO:0007669"/>
    <property type="project" value="TreeGrafter"/>
</dbReference>
<dbReference type="InterPro" id="IPR056605">
    <property type="entry name" value="LTI65_LTI78_N"/>
</dbReference>
<accession>H2ETF1</accession>
<feature type="compositionally biased region" description="Acidic residues" evidence="1">
    <location>
        <begin position="50"/>
        <end position="60"/>
    </location>
</feature>
<organism evidence="4">
    <name type="scientific">Craterostigma plantagineum</name>
    <name type="common">Blue gem</name>
    <name type="synonym">Torenia plantagineum</name>
    <dbReference type="NCBI Taxonomy" id="4153"/>
    <lineage>
        <taxon>Eukaryota</taxon>
        <taxon>Viridiplantae</taxon>
        <taxon>Streptophyta</taxon>
        <taxon>Embryophyta</taxon>
        <taxon>Tracheophyta</taxon>
        <taxon>Spermatophyta</taxon>
        <taxon>Magnoliopsida</taxon>
        <taxon>eudicotyledons</taxon>
        <taxon>Gunneridae</taxon>
        <taxon>Pentapetalae</taxon>
        <taxon>asterids</taxon>
        <taxon>lamiids</taxon>
        <taxon>Lamiales</taxon>
        <taxon>Linderniaceae</taxon>
        <taxon>Craterostigma</taxon>
    </lineage>
</organism>
<feature type="region of interest" description="Disordered" evidence="1">
    <location>
        <begin position="244"/>
        <end position="263"/>
    </location>
</feature>
<dbReference type="Pfam" id="PF23403">
    <property type="entry name" value="LTI65_LTI78_N"/>
    <property type="match status" value="1"/>
</dbReference>
<feature type="domain" description="LTI65/LTI78 PGEED repeat" evidence="2">
    <location>
        <begin position="324"/>
        <end position="353"/>
    </location>
</feature>
<dbReference type="PANTHER" id="PTHR33836:SF13">
    <property type="entry name" value="LOW-TEMPERATURE-INDUCED 78 KDA PROTEIN-LIKE"/>
    <property type="match status" value="1"/>
</dbReference>
<evidence type="ECO:0000259" key="3">
    <source>
        <dbReference type="Pfam" id="PF23403"/>
    </source>
</evidence>
<feature type="compositionally biased region" description="Basic residues" evidence="1">
    <location>
        <begin position="33"/>
        <end position="47"/>
    </location>
</feature>
<proteinExistence type="evidence at transcript level"/>
<feature type="region of interest" description="Disordered" evidence="1">
    <location>
        <begin position="402"/>
        <end position="428"/>
    </location>
</feature>
<feature type="compositionally biased region" description="Basic and acidic residues" evidence="1">
    <location>
        <begin position="1"/>
        <end position="10"/>
    </location>
</feature>
<dbReference type="InterPro" id="IPR057059">
    <property type="entry name" value="LTI65/LTI78_PGEED"/>
</dbReference>
<feature type="region of interest" description="Disordered" evidence="1">
    <location>
        <begin position="1"/>
        <end position="216"/>
    </location>
</feature>